<accession>A0AAE5W7I5</accession>
<feature type="region of interest" description="Disordered" evidence="8">
    <location>
        <begin position="228"/>
        <end position="253"/>
    </location>
</feature>
<dbReference type="InterPro" id="IPR051201">
    <property type="entry name" value="Chloro_Bact_Ser_Proteases"/>
</dbReference>
<proteinExistence type="predicted"/>
<reference evidence="11 14" key="3">
    <citation type="submission" date="2023-08" db="EMBL/GenBank/DDBJ databases">
        <title>Whole genome sequencing of Staphylococcus chromogenes NNSch 2386.</title>
        <authorList>
            <person name="Kropotov V.S."/>
            <person name="Boriskina E.V."/>
            <person name="Gordinskaya N.A."/>
            <person name="Shkurkina I.S."/>
            <person name="Kryazhev D.V."/>
            <person name="Alekseeva A.E."/>
            <person name="Makhova M.A."/>
        </authorList>
    </citation>
    <scope>NUCLEOTIDE SEQUENCE [LARGE SCALE GENOMIC DNA]</scope>
    <source>
        <strain evidence="11 14">NNSch 2386</strain>
    </source>
</reference>
<reference evidence="12" key="2">
    <citation type="submission" date="2018-03" db="EMBL/GenBank/DDBJ databases">
        <authorList>
            <person name="Naushad S."/>
        </authorList>
    </citation>
    <scope>NUCLEOTIDE SEQUENCE</scope>
    <source>
        <strain evidence="12">SNUC 505</strain>
    </source>
</reference>
<comment type="subcellular location">
    <subcellularLocation>
        <location evidence="1">Cell membrane</location>
        <topology evidence="1">Single-pass membrane protein</topology>
    </subcellularLocation>
</comment>
<evidence type="ECO:0000256" key="5">
    <source>
        <dbReference type="ARBA" id="ARBA00022801"/>
    </source>
</evidence>
<evidence type="ECO:0000256" key="4">
    <source>
        <dbReference type="ARBA" id="ARBA00022692"/>
    </source>
</evidence>
<dbReference type="GO" id="GO:0005886">
    <property type="term" value="C:plasma membrane"/>
    <property type="evidence" value="ECO:0007669"/>
    <property type="project" value="UniProtKB-SubCell"/>
</dbReference>
<feature type="compositionally biased region" description="Polar residues" evidence="8">
    <location>
        <begin position="228"/>
        <end position="252"/>
    </location>
</feature>
<keyword evidence="9" id="KW-0472">Membrane</keyword>
<evidence type="ECO:0000313" key="14">
    <source>
        <dbReference type="Proteomes" id="UP001240157"/>
    </source>
</evidence>
<keyword evidence="6" id="KW-0720">Serine protease</keyword>
<evidence type="ECO:0000313" key="11">
    <source>
        <dbReference type="EMBL" id="MDQ7175222.1"/>
    </source>
</evidence>
<dbReference type="PROSITE" id="PS50106">
    <property type="entry name" value="PDZ"/>
    <property type="match status" value="1"/>
</dbReference>
<dbReference type="InterPro" id="IPR001478">
    <property type="entry name" value="PDZ"/>
</dbReference>
<dbReference type="InterPro" id="IPR001940">
    <property type="entry name" value="Peptidase_S1C"/>
</dbReference>
<dbReference type="InterPro" id="IPR036034">
    <property type="entry name" value="PDZ_sf"/>
</dbReference>
<dbReference type="EMBL" id="JAVGJF010000017">
    <property type="protein sequence ID" value="MDQ7175222.1"/>
    <property type="molecule type" value="Genomic_DNA"/>
</dbReference>
<evidence type="ECO:0000256" key="2">
    <source>
        <dbReference type="ARBA" id="ARBA00021768"/>
    </source>
</evidence>
<dbReference type="PANTHER" id="PTHR43343:SF3">
    <property type="entry name" value="PROTEASE DO-LIKE 8, CHLOROPLASTIC"/>
    <property type="match status" value="1"/>
</dbReference>
<dbReference type="Proteomes" id="UP001240157">
    <property type="component" value="Unassembled WGS sequence"/>
</dbReference>
<comment type="caution">
    <text evidence="12">The sequence shown here is derived from an EMBL/GenBank/DDBJ whole genome shotgun (WGS) entry which is preliminary data.</text>
</comment>
<sequence>MDQDKKHVIPRHKYKRKRREFFHNEEREARIKAEEEASKRKAEREKAQVQNNKERVKDNLRKARIEKITHEDKSNGTPKTEADKSSKSEASSQKTEVVQNHLYKQQAEEIKKSATTQQKNHPTTETESNTHEDAQPLAEHEKHRYTSKKDWTEKLSAFISKEWAKILIVLAALLILILLYAIFTNVNHSDDNVRNALEHQQNEQGTHKKITKTMEHANAALNSVVAVESQSQATPENVQDVKNQSQQENETGSGVVYKKVDDTLYILTNAHVIGTTKQQTLTYLTDKKVTATVVGTDKWSDIAVLKVPAKEAKQLQPLHIGDSSKLVLGEPIIVMGNPLGLDFYNSVGEGIVSGLDRNVPVDIDKDNQYDMLLHAFQVDAPINPGDSGGAIIDQKGDLIGIASLKISMPNVEGMAFGIPINDALKIAEKLEKEGKIDYPNSLIGMQNVVELSENEREALKIPDDRKEGVVVRQIESNSPAKNSGLQKGDIIIELNRQPIKDTLSYRQQLFKHSDTSQEVKLKVLRQGHTENIAFKLK</sequence>
<evidence type="ECO:0000313" key="12">
    <source>
        <dbReference type="EMBL" id="PTG13381.1"/>
    </source>
</evidence>
<keyword evidence="3" id="KW-0645">Protease</keyword>
<dbReference type="SUPFAM" id="SSF50156">
    <property type="entry name" value="PDZ domain-like"/>
    <property type="match status" value="1"/>
</dbReference>
<evidence type="ECO:0000256" key="6">
    <source>
        <dbReference type="ARBA" id="ARBA00022825"/>
    </source>
</evidence>
<organism evidence="12 13">
    <name type="scientific">Staphylococcus chromogenes</name>
    <name type="common">Staphylococcus hyicus subsp. chromogenes</name>
    <dbReference type="NCBI Taxonomy" id="46126"/>
    <lineage>
        <taxon>Bacteria</taxon>
        <taxon>Bacillati</taxon>
        <taxon>Bacillota</taxon>
        <taxon>Bacilli</taxon>
        <taxon>Bacillales</taxon>
        <taxon>Staphylococcaceae</taxon>
        <taxon>Staphylococcus</taxon>
    </lineage>
</organism>
<feature type="compositionally biased region" description="Basic and acidic residues" evidence="8">
    <location>
        <begin position="122"/>
        <end position="145"/>
    </location>
</feature>
<dbReference type="GO" id="GO:0006508">
    <property type="term" value="P:proteolysis"/>
    <property type="evidence" value="ECO:0007669"/>
    <property type="project" value="UniProtKB-KW"/>
</dbReference>
<dbReference type="PRINTS" id="PR00834">
    <property type="entry name" value="PROTEASES2C"/>
</dbReference>
<dbReference type="Pfam" id="PF13365">
    <property type="entry name" value="Trypsin_2"/>
    <property type="match status" value="1"/>
</dbReference>
<keyword evidence="4 9" id="KW-0812">Transmembrane</keyword>
<reference evidence="12 13" key="1">
    <citation type="journal article" date="2016" name="Front. Microbiol.">
        <title>Comprehensive Phylogenetic Analysis of Bovine Non-aureus Staphylococci Species Based on Whole-Genome Sequencing.</title>
        <authorList>
            <person name="Naushad S."/>
            <person name="Barkema H.W."/>
            <person name="Luby C."/>
            <person name="Condas L.A."/>
            <person name="Nobrega D.B."/>
            <person name="Carson D.A."/>
            <person name="De Buck J."/>
        </authorList>
    </citation>
    <scope>NUCLEOTIDE SEQUENCE [LARGE SCALE GENOMIC DNA]</scope>
    <source>
        <strain evidence="12 13">SNUC 505</strain>
    </source>
</reference>
<feature type="compositionally biased region" description="Basic and acidic residues" evidence="8">
    <location>
        <begin position="21"/>
        <end position="87"/>
    </location>
</feature>
<keyword evidence="5" id="KW-0378">Hydrolase</keyword>
<dbReference type="Proteomes" id="UP000242704">
    <property type="component" value="Unassembled WGS sequence"/>
</dbReference>
<evidence type="ECO:0000259" key="10">
    <source>
        <dbReference type="PROSITE" id="PS50106"/>
    </source>
</evidence>
<evidence type="ECO:0000256" key="7">
    <source>
        <dbReference type="ARBA" id="ARBA00022989"/>
    </source>
</evidence>
<evidence type="ECO:0000256" key="8">
    <source>
        <dbReference type="SAM" id="MobiDB-lite"/>
    </source>
</evidence>
<gene>
    <name evidence="12" type="ORF">BU653_07600</name>
    <name evidence="11" type="ORF">RCF65_04400</name>
</gene>
<feature type="compositionally biased region" description="Basic residues" evidence="8">
    <location>
        <begin position="8"/>
        <end position="20"/>
    </location>
</feature>
<feature type="region of interest" description="Disordered" evidence="8">
    <location>
        <begin position="1"/>
        <end position="97"/>
    </location>
</feature>
<dbReference type="RefSeq" id="WP_105965174.1">
    <property type="nucleotide sequence ID" value="NZ_CP133242.1"/>
</dbReference>
<dbReference type="SMART" id="SM00228">
    <property type="entry name" value="PDZ"/>
    <property type="match status" value="1"/>
</dbReference>
<protein>
    <recommendedName>
        <fullName evidence="2">Serine protease HtrA-like</fullName>
    </recommendedName>
</protein>
<dbReference type="GO" id="GO:0004252">
    <property type="term" value="F:serine-type endopeptidase activity"/>
    <property type="evidence" value="ECO:0007669"/>
    <property type="project" value="InterPro"/>
</dbReference>
<feature type="transmembrane region" description="Helical" evidence="9">
    <location>
        <begin position="163"/>
        <end position="183"/>
    </location>
</feature>
<dbReference type="SUPFAM" id="SSF50494">
    <property type="entry name" value="Trypsin-like serine proteases"/>
    <property type="match status" value="1"/>
</dbReference>
<dbReference type="EMBL" id="PZBZ01000037">
    <property type="protein sequence ID" value="PTG13381.1"/>
    <property type="molecule type" value="Genomic_DNA"/>
</dbReference>
<dbReference type="Pfam" id="PF13180">
    <property type="entry name" value="PDZ_2"/>
    <property type="match status" value="1"/>
</dbReference>
<evidence type="ECO:0000313" key="13">
    <source>
        <dbReference type="Proteomes" id="UP000242704"/>
    </source>
</evidence>
<dbReference type="PANTHER" id="PTHR43343">
    <property type="entry name" value="PEPTIDASE S12"/>
    <property type="match status" value="1"/>
</dbReference>
<name>A0AAE5W7I5_STACR</name>
<keyword evidence="7 9" id="KW-1133">Transmembrane helix</keyword>
<evidence type="ECO:0000256" key="9">
    <source>
        <dbReference type="SAM" id="Phobius"/>
    </source>
</evidence>
<dbReference type="AlphaFoldDB" id="A0AAE5W7I5"/>
<dbReference type="InterPro" id="IPR009003">
    <property type="entry name" value="Peptidase_S1_PA"/>
</dbReference>
<dbReference type="Gene3D" id="2.30.42.10">
    <property type="match status" value="1"/>
</dbReference>
<dbReference type="Gene3D" id="2.40.10.120">
    <property type="match status" value="1"/>
</dbReference>
<evidence type="ECO:0000256" key="1">
    <source>
        <dbReference type="ARBA" id="ARBA00004162"/>
    </source>
</evidence>
<feature type="region of interest" description="Disordered" evidence="8">
    <location>
        <begin position="111"/>
        <end position="145"/>
    </location>
</feature>
<feature type="domain" description="PDZ" evidence="10">
    <location>
        <begin position="448"/>
        <end position="527"/>
    </location>
</feature>
<evidence type="ECO:0000256" key="3">
    <source>
        <dbReference type="ARBA" id="ARBA00022670"/>
    </source>
</evidence>